<evidence type="ECO:0000256" key="6">
    <source>
        <dbReference type="ARBA" id="ARBA00022989"/>
    </source>
</evidence>
<comment type="subunit">
    <text evidence="9">The complex comprises the extracytoplasmic solute receptor protein and the two transmembrane proteins.</text>
</comment>
<dbReference type="GO" id="GO:0022857">
    <property type="term" value="F:transmembrane transporter activity"/>
    <property type="evidence" value="ECO:0007669"/>
    <property type="project" value="UniProtKB-UniRule"/>
</dbReference>
<dbReference type="InterPro" id="IPR055348">
    <property type="entry name" value="DctQ"/>
</dbReference>
<comment type="similarity">
    <text evidence="8 9">Belongs to the TRAP transporter small permease family.</text>
</comment>
<evidence type="ECO:0000313" key="12">
    <source>
        <dbReference type="Proteomes" id="UP000184221"/>
    </source>
</evidence>
<reference evidence="11 12" key="1">
    <citation type="submission" date="2016-11" db="EMBL/GenBank/DDBJ databases">
        <authorList>
            <person name="Jaros S."/>
            <person name="Januszkiewicz K."/>
            <person name="Wedrychowicz H."/>
        </authorList>
    </citation>
    <scope>NUCLEOTIDE SEQUENCE [LARGE SCALE GENOMIC DNA]</scope>
    <source>
        <strain evidence="11 12">DSM 29431</strain>
    </source>
</reference>
<evidence type="ECO:0000256" key="1">
    <source>
        <dbReference type="ARBA" id="ARBA00004429"/>
    </source>
</evidence>
<sequence>MRNAIIAASNRVHLVARGAAVFAVCLMFLTVVLQIIARYVFSAPPVWTEDVARYAMVWTGLLGATLSFKTRADAVLMQSVAPERPHLLGHLAEAVQSAAVLIFVLPVVYFCFIGLKGGFAKGYLARQAGLTADTLGIPMVWISMSVPIAMIIILLHLAARWAGEDQIDTADTQLD</sequence>
<dbReference type="EMBL" id="FQXC01000007">
    <property type="protein sequence ID" value="SHI01455.1"/>
    <property type="molecule type" value="Genomic_DNA"/>
</dbReference>
<feature type="domain" description="Tripartite ATP-independent periplasmic transporters DctQ component" evidence="10">
    <location>
        <begin position="27"/>
        <end position="162"/>
    </location>
</feature>
<keyword evidence="4 9" id="KW-0997">Cell inner membrane</keyword>
<dbReference type="RefSeq" id="WP_072779908.1">
    <property type="nucleotide sequence ID" value="NZ_FQXC01000007.1"/>
</dbReference>
<dbReference type="Proteomes" id="UP000184221">
    <property type="component" value="Unassembled WGS sequence"/>
</dbReference>
<evidence type="ECO:0000256" key="4">
    <source>
        <dbReference type="ARBA" id="ARBA00022519"/>
    </source>
</evidence>
<protein>
    <recommendedName>
        <fullName evidence="9">TRAP transporter small permease protein</fullName>
    </recommendedName>
</protein>
<evidence type="ECO:0000256" key="2">
    <source>
        <dbReference type="ARBA" id="ARBA00022448"/>
    </source>
</evidence>
<comment type="subcellular location">
    <subcellularLocation>
        <location evidence="1 9">Cell inner membrane</location>
        <topology evidence="1 9">Multi-pass membrane protein</topology>
    </subcellularLocation>
</comment>
<evidence type="ECO:0000256" key="9">
    <source>
        <dbReference type="RuleBase" id="RU369079"/>
    </source>
</evidence>
<organism evidence="11 12">
    <name type="scientific">Marivita hallyeonensis</name>
    <dbReference type="NCBI Taxonomy" id="996342"/>
    <lineage>
        <taxon>Bacteria</taxon>
        <taxon>Pseudomonadati</taxon>
        <taxon>Pseudomonadota</taxon>
        <taxon>Alphaproteobacteria</taxon>
        <taxon>Rhodobacterales</taxon>
        <taxon>Roseobacteraceae</taxon>
        <taxon>Marivita</taxon>
    </lineage>
</organism>
<accession>A0A1M5XNN1</accession>
<evidence type="ECO:0000259" key="10">
    <source>
        <dbReference type="Pfam" id="PF04290"/>
    </source>
</evidence>
<dbReference type="InterPro" id="IPR007387">
    <property type="entry name" value="TRAP_DctQ"/>
</dbReference>
<evidence type="ECO:0000256" key="7">
    <source>
        <dbReference type="ARBA" id="ARBA00023136"/>
    </source>
</evidence>
<keyword evidence="6 9" id="KW-1133">Transmembrane helix</keyword>
<dbReference type="STRING" id="996342.SAMN05443551_4059"/>
<dbReference type="PANTHER" id="PTHR35011:SF2">
    <property type="entry name" value="2,3-DIKETO-L-GULONATE TRAP TRANSPORTER SMALL PERMEASE PROTEIN YIAM"/>
    <property type="match status" value="1"/>
</dbReference>
<evidence type="ECO:0000256" key="3">
    <source>
        <dbReference type="ARBA" id="ARBA00022475"/>
    </source>
</evidence>
<dbReference type="PANTHER" id="PTHR35011">
    <property type="entry name" value="2,3-DIKETO-L-GULONATE TRAP TRANSPORTER SMALL PERMEASE PROTEIN YIAM"/>
    <property type="match status" value="1"/>
</dbReference>
<dbReference type="AlphaFoldDB" id="A0A1M5XNN1"/>
<evidence type="ECO:0000256" key="5">
    <source>
        <dbReference type="ARBA" id="ARBA00022692"/>
    </source>
</evidence>
<dbReference type="GO" id="GO:0015740">
    <property type="term" value="P:C4-dicarboxylate transport"/>
    <property type="evidence" value="ECO:0007669"/>
    <property type="project" value="TreeGrafter"/>
</dbReference>
<proteinExistence type="inferred from homology"/>
<comment type="function">
    <text evidence="9">Part of the tripartite ATP-independent periplasmic (TRAP) transport system.</text>
</comment>
<name>A0A1M5XNN1_9RHOB</name>
<dbReference type="Pfam" id="PF04290">
    <property type="entry name" value="DctQ"/>
    <property type="match status" value="1"/>
</dbReference>
<feature type="transmembrane region" description="Helical" evidence="9">
    <location>
        <begin position="91"/>
        <end position="115"/>
    </location>
</feature>
<feature type="transmembrane region" description="Helical" evidence="9">
    <location>
        <begin position="20"/>
        <end position="41"/>
    </location>
</feature>
<dbReference type="OrthoDB" id="4964541at2"/>
<keyword evidence="2 9" id="KW-0813">Transport</keyword>
<feature type="transmembrane region" description="Helical" evidence="9">
    <location>
        <begin position="53"/>
        <end position="70"/>
    </location>
</feature>
<evidence type="ECO:0000256" key="8">
    <source>
        <dbReference type="ARBA" id="ARBA00038436"/>
    </source>
</evidence>
<keyword evidence="5 9" id="KW-0812">Transmembrane</keyword>
<feature type="transmembrane region" description="Helical" evidence="9">
    <location>
        <begin position="135"/>
        <end position="157"/>
    </location>
</feature>
<keyword evidence="12" id="KW-1185">Reference proteome</keyword>
<keyword evidence="7 9" id="KW-0472">Membrane</keyword>
<dbReference type="GO" id="GO:0005886">
    <property type="term" value="C:plasma membrane"/>
    <property type="evidence" value="ECO:0007669"/>
    <property type="project" value="UniProtKB-SubCell"/>
</dbReference>
<gene>
    <name evidence="11" type="ORF">SAMN05443551_4059</name>
</gene>
<keyword evidence="3" id="KW-1003">Cell membrane</keyword>
<evidence type="ECO:0000313" key="11">
    <source>
        <dbReference type="EMBL" id="SHI01455.1"/>
    </source>
</evidence>